<name>A0A854X0K3_PSEFL</name>
<feature type="compositionally biased region" description="Polar residues" evidence="1">
    <location>
        <begin position="16"/>
        <end position="30"/>
    </location>
</feature>
<dbReference type="Proteomes" id="UP000218643">
    <property type="component" value="Unassembled WGS sequence"/>
</dbReference>
<proteinExistence type="predicted"/>
<evidence type="ECO:0000256" key="1">
    <source>
        <dbReference type="SAM" id="MobiDB-lite"/>
    </source>
</evidence>
<dbReference type="RefSeq" id="WP_096797240.1">
    <property type="nucleotide sequence ID" value="NZ_NXHE01000036.1"/>
</dbReference>
<comment type="caution">
    <text evidence="2">The sequence shown here is derived from an EMBL/GenBank/DDBJ whole genome shotgun (WGS) entry which is preliminary data.</text>
</comment>
<reference evidence="2 3" key="1">
    <citation type="submission" date="2017-09" db="EMBL/GenBank/DDBJ databases">
        <authorList>
            <person name="Haney C."/>
            <person name="Melnyk R."/>
        </authorList>
    </citation>
    <scope>NUCLEOTIDE SEQUENCE [LARGE SCALE GENOMIC DNA]</scope>
    <source>
        <strain evidence="2 3">CH229</strain>
    </source>
</reference>
<organism evidence="2 3">
    <name type="scientific">Pseudomonas fluorescens</name>
    <dbReference type="NCBI Taxonomy" id="294"/>
    <lineage>
        <taxon>Bacteria</taxon>
        <taxon>Pseudomonadati</taxon>
        <taxon>Pseudomonadota</taxon>
        <taxon>Gammaproteobacteria</taxon>
        <taxon>Pseudomonadales</taxon>
        <taxon>Pseudomonadaceae</taxon>
        <taxon>Pseudomonas</taxon>
    </lineage>
</organism>
<evidence type="ECO:0000313" key="3">
    <source>
        <dbReference type="Proteomes" id="UP000218643"/>
    </source>
</evidence>
<dbReference type="Gene3D" id="1.10.530.10">
    <property type="match status" value="1"/>
</dbReference>
<evidence type="ECO:0000313" key="2">
    <source>
        <dbReference type="EMBL" id="PCM47363.1"/>
    </source>
</evidence>
<feature type="region of interest" description="Disordered" evidence="1">
    <location>
        <begin position="1"/>
        <end position="37"/>
    </location>
</feature>
<dbReference type="EMBL" id="NXHE01000036">
    <property type="protein sequence ID" value="PCM47363.1"/>
    <property type="molecule type" value="Genomic_DNA"/>
</dbReference>
<gene>
    <name evidence="2" type="ORF">CP335_22555</name>
</gene>
<sequence>MAEVISKNGRKMSPVATRTVTPVKDSSTKAVSVDAKQQKRRAENTEFLKNKNVQAFLDTLAQVEGGDYHAKFGYGWAAGWKSGKWTFSDESTHPGPGFGGSTTASGRYQITKATWSELSIKAMGLSDFSPGTQDLIAVELLRNVSAIEPLIGGDLKTAVGKASKKWEALPMGPGLANRPINGKPSGQPYTDYDEVEKIYKGFGGTVK</sequence>
<accession>A0A854X0K3</accession>
<dbReference type="InterPro" id="IPR023346">
    <property type="entry name" value="Lysozyme-like_dom_sf"/>
</dbReference>
<dbReference type="AlphaFoldDB" id="A0A854X0K3"/>
<reference evidence="2 3" key="2">
    <citation type="submission" date="2017-10" db="EMBL/GenBank/DDBJ databases">
        <title>Rhizosphere-associated Pseudomonas modulate jasmonic acid/salicylic acid antagonism to induce systemic resistance to herbivores at the cost of susceptibility to pathogens.</title>
        <authorList>
            <person name="Haney C.H."/>
            <person name="Wiesmann C.L."/>
            <person name="Shapiro L.R."/>
            <person name="O'Sullivan L.R."/>
            <person name="Khorasani S."/>
            <person name="Melnyk R.A."/>
            <person name="Xiao L."/>
            <person name="Bush J."/>
            <person name="Carrillo J."/>
            <person name="Pierce N.E."/>
            <person name="Ausubel F.M."/>
        </authorList>
    </citation>
    <scope>NUCLEOTIDE SEQUENCE [LARGE SCALE GENOMIC DNA]</scope>
    <source>
        <strain evidence="2 3">CH229</strain>
    </source>
</reference>
<dbReference type="SUPFAM" id="SSF53955">
    <property type="entry name" value="Lysozyme-like"/>
    <property type="match status" value="1"/>
</dbReference>
<protein>
    <submittedName>
        <fullName evidence="2">Paar repeat-containing protein</fullName>
    </submittedName>
</protein>